<proteinExistence type="predicted"/>
<accession>A0ABU1H533</accession>
<gene>
    <name evidence="1" type="ORF">QC823_08130</name>
</gene>
<reference evidence="1 2" key="1">
    <citation type="submission" date="2023-04" db="EMBL/GenBank/DDBJ databases">
        <title>A long-awaited taxogenomic arrangement of the family Halomonadaceae.</title>
        <authorList>
            <person name="De La Haba R."/>
            <person name="Chuvochina M."/>
            <person name="Wittouck S."/>
            <person name="Arahal D.R."/>
            <person name="Sanchez-Porro C."/>
            <person name="Hugenholtz P."/>
            <person name="Ventosa A."/>
        </authorList>
    </citation>
    <scope>NUCLEOTIDE SEQUENCE [LARGE SCALE GENOMIC DNA]</scope>
    <source>
        <strain evidence="1 2">DSM 21020</strain>
    </source>
</reference>
<dbReference type="Pfam" id="PF05015">
    <property type="entry name" value="HigB-like_toxin"/>
    <property type="match status" value="1"/>
</dbReference>
<dbReference type="PANTHER" id="PTHR40266:SF2">
    <property type="entry name" value="TOXIN HIGB-1"/>
    <property type="match status" value="1"/>
</dbReference>
<dbReference type="RefSeq" id="WP_309655867.1">
    <property type="nucleotide sequence ID" value="NZ_JARWAN010000011.1"/>
</dbReference>
<name>A0ABU1H533_9GAMM</name>
<dbReference type="InterPro" id="IPR007711">
    <property type="entry name" value="HigB-1"/>
</dbReference>
<evidence type="ECO:0000313" key="2">
    <source>
        <dbReference type="Proteomes" id="UP001254564"/>
    </source>
</evidence>
<dbReference type="PANTHER" id="PTHR40266">
    <property type="entry name" value="TOXIN HIGB-1"/>
    <property type="match status" value="1"/>
</dbReference>
<comment type="caution">
    <text evidence="1">The sequence shown here is derived from an EMBL/GenBank/DDBJ whole genome shotgun (WGS) entry which is preliminary data.</text>
</comment>
<sequence>MRNVARYILLAFCSKGEKQCDDKKIKHKGLKRLYEKGQPQGVQPNHVDDLKDILAALDAATKPNDMDFPGFDFHSLKGDRKGFFSVHVNGNWVVIFTFDGEDAHLIDYLDYH</sequence>
<organism evidence="1 2">
    <name type="scientific">Vreelandella vilamensis</name>
    <dbReference type="NCBI Taxonomy" id="531309"/>
    <lineage>
        <taxon>Bacteria</taxon>
        <taxon>Pseudomonadati</taxon>
        <taxon>Pseudomonadota</taxon>
        <taxon>Gammaproteobacteria</taxon>
        <taxon>Oceanospirillales</taxon>
        <taxon>Halomonadaceae</taxon>
        <taxon>Vreelandella</taxon>
    </lineage>
</organism>
<dbReference type="Gene3D" id="3.30.2310.20">
    <property type="entry name" value="RelE-like"/>
    <property type="match status" value="1"/>
</dbReference>
<dbReference type="EMBL" id="JARWAN010000011">
    <property type="protein sequence ID" value="MDR5898956.1"/>
    <property type="molecule type" value="Genomic_DNA"/>
</dbReference>
<keyword evidence="2" id="KW-1185">Reference proteome</keyword>
<evidence type="ECO:0000313" key="1">
    <source>
        <dbReference type="EMBL" id="MDR5898956.1"/>
    </source>
</evidence>
<dbReference type="InterPro" id="IPR035093">
    <property type="entry name" value="RelE/ParE_toxin_dom_sf"/>
</dbReference>
<dbReference type="Proteomes" id="UP001254564">
    <property type="component" value="Unassembled WGS sequence"/>
</dbReference>
<dbReference type="SUPFAM" id="SSF143011">
    <property type="entry name" value="RelE-like"/>
    <property type="match status" value="1"/>
</dbReference>
<protein>
    <submittedName>
        <fullName evidence="1">Type II toxin-antitoxin system RelE/ParE family toxin</fullName>
    </submittedName>
</protein>